<dbReference type="EMBL" id="HBUF01327773">
    <property type="protein sequence ID" value="CAG6696213.1"/>
    <property type="molecule type" value="Transcribed_RNA"/>
</dbReference>
<protein>
    <submittedName>
        <fullName evidence="2">Uncharacterized protein</fullName>
    </submittedName>
</protein>
<feature type="region of interest" description="Disordered" evidence="1">
    <location>
        <begin position="1"/>
        <end position="65"/>
    </location>
</feature>
<accession>A0A8D8XI08</accession>
<evidence type="ECO:0000313" key="2">
    <source>
        <dbReference type="EMBL" id="CAG6696213.1"/>
    </source>
</evidence>
<feature type="region of interest" description="Disordered" evidence="1">
    <location>
        <begin position="77"/>
        <end position="110"/>
    </location>
</feature>
<reference evidence="2" key="1">
    <citation type="submission" date="2021-05" db="EMBL/GenBank/DDBJ databases">
        <authorList>
            <person name="Alioto T."/>
            <person name="Alioto T."/>
            <person name="Gomez Garrido J."/>
        </authorList>
    </citation>
    <scope>NUCLEOTIDE SEQUENCE</scope>
</reference>
<dbReference type="AlphaFoldDB" id="A0A8D8XI08"/>
<organism evidence="2">
    <name type="scientific">Cacopsylla melanoneura</name>
    <dbReference type="NCBI Taxonomy" id="428564"/>
    <lineage>
        <taxon>Eukaryota</taxon>
        <taxon>Metazoa</taxon>
        <taxon>Ecdysozoa</taxon>
        <taxon>Arthropoda</taxon>
        <taxon>Hexapoda</taxon>
        <taxon>Insecta</taxon>
        <taxon>Pterygota</taxon>
        <taxon>Neoptera</taxon>
        <taxon>Paraneoptera</taxon>
        <taxon>Hemiptera</taxon>
        <taxon>Sternorrhyncha</taxon>
        <taxon>Psylloidea</taxon>
        <taxon>Psyllidae</taxon>
        <taxon>Psyllinae</taxon>
        <taxon>Cacopsylla</taxon>
    </lineage>
</organism>
<evidence type="ECO:0000256" key="1">
    <source>
        <dbReference type="SAM" id="MobiDB-lite"/>
    </source>
</evidence>
<feature type="compositionally biased region" description="Basic and acidic residues" evidence="1">
    <location>
        <begin position="1"/>
        <end position="24"/>
    </location>
</feature>
<name>A0A8D8XI08_9HEMI</name>
<proteinExistence type="predicted"/>
<sequence length="110" mass="12169">MSGNEDGKREDEKNEGDGRERVLPEKSPTLAGSHFYPGLGAGDKDTLGDNTGMEVVQTTDDNADTEIEEMEIISMVEDGIDNGETPKSSKNKKRKIRERDLELSPPCRMK</sequence>